<gene>
    <name evidence="8" type="ORF">QBC42DRAFT_331489</name>
</gene>
<dbReference type="PRINTS" id="PR00370">
    <property type="entry name" value="FMOXYGENASE"/>
</dbReference>
<evidence type="ECO:0000256" key="7">
    <source>
        <dbReference type="ARBA" id="ARBA00023033"/>
    </source>
</evidence>
<dbReference type="InterPro" id="IPR020946">
    <property type="entry name" value="Flavin_mOase-like"/>
</dbReference>
<dbReference type="AlphaFoldDB" id="A0AAV9HL46"/>
<proteinExistence type="inferred from homology"/>
<dbReference type="FunFam" id="3.50.50.60:FF:000138">
    <property type="entry name" value="Flavin-containing monooxygenase"/>
    <property type="match status" value="1"/>
</dbReference>
<keyword evidence="6" id="KW-0560">Oxidoreductase</keyword>
<comment type="similarity">
    <text evidence="2">Belongs to the FMO family.</text>
</comment>
<evidence type="ECO:0000256" key="4">
    <source>
        <dbReference type="ARBA" id="ARBA00022827"/>
    </source>
</evidence>
<keyword evidence="7" id="KW-0503">Monooxygenase</keyword>
<name>A0AAV9HL46_9PEZI</name>
<keyword evidence="5" id="KW-0521">NADP</keyword>
<reference evidence="8" key="1">
    <citation type="journal article" date="2023" name="Mol. Phylogenet. Evol.">
        <title>Genome-scale phylogeny and comparative genomics of the fungal order Sordariales.</title>
        <authorList>
            <person name="Hensen N."/>
            <person name="Bonometti L."/>
            <person name="Westerberg I."/>
            <person name="Brannstrom I.O."/>
            <person name="Guillou S."/>
            <person name="Cros-Aarteil S."/>
            <person name="Calhoun S."/>
            <person name="Haridas S."/>
            <person name="Kuo A."/>
            <person name="Mondo S."/>
            <person name="Pangilinan J."/>
            <person name="Riley R."/>
            <person name="LaButti K."/>
            <person name="Andreopoulos B."/>
            <person name="Lipzen A."/>
            <person name="Chen C."/>
            <person name="Yan M."/>
            <person name="Daum C."/>
            <person name="Ng V."/>
            <person name="Clum A."/>
            <person name="Steindorff A."/>
            <person name="Ohm R.A."/>
            <person name="Martin F."/>
            <person name="Silar P."/>
            <person name="Natvig D.O."/>
            <person name="Lalanne C."/>
            <person name="Gautier V."/>
            <person name="Ament-Velasquez S.L."/>
            <person name="Kruys A."/>
            <person name="Hutchinson M.I."/>
            <person name="Powell A.J."/>
            <person name="Barry K."/>
            <person name="Miller A.N."/>
            <person name="Grigoriev I.V."/>
            <person name="Debuchy R."/>
            <person name="Gladieux P."/>
            <person name="Hiltunen Thoren M."/>
            <person name="Johannesson H."/>
        </authorList>
    </citation>
    <scope>NUCLEOTIDE SEQUENCE</scope>
    <source>
        <strain evidence="8">PSN324</strain>
    </source>
</reference>
<dbReference type="GO" id="GO:0004499">
    <property type="term" value="F:N,N-dimethylaniline monooxygenase activity"/>
    <property type="evidence" value="ECO:0007669"/>
    <property type="project" value="InterPro"/>
</dbReference>
<dbReference type="GO" id="GO:0050660">
    <property type="term" value="F:flavin adenine dinucleotide binding"/>
    <property type="evidence" value="ECO:0007669"/>
    <property type="project" value="InterPro"/>
</dbReference>
<protein>
    <recommendedName>
        <fullName evidence="10">FAD/NAD(P)-binding domain-containing protein</fullName>
    </recommendedName>
</protein>
<organism evidence="8 9">
    <name type="scientific">Cladorrhinum samala</name>
    <dbReference type="NCBI Taxonomy" id="585594"/>
    <lineage>
        <taxon>Eukaryota</taxon>
        <taxon>Fungi</taxon>
        <taxon>Dikarya</taxon>
        <taxon>Ascomycota</taxon>
        <taxon>Pezizomycotina</taxon>
        <taxon>Sordariomycetes</taxon>
        <taxon>Sordariomycetidae</taxon>
        <taxon>Sordariales</taxon>
        <taxon>Podosporaceae</taxon>
        <taxon>Cladorrhinum</taxon>
    </lineage>
</organism>
<reference evidence="8" key="2">
    <citation type="submission" date="2023-06" db="EMBL/GenBank/DDBJ databases">
        <authorList>
            <consortium name="Lawrence Berkeley National Laboratory"/>
            <person name="Mondo S.J."/>
            <person name="Hensen N."/>
            <person name="Bonometti L."/>
            <person name="Westerberg I."/>
            <person name="Brannstrom I.O."/>
            <person name="Guillou S."/>
            <person name="Cros-Aarteil S."/>
            <person name="Calhoun S."/>
            <person name="Haridas S."/>
            <person name="Kuo A."/>
            <person name="Pangilinan J."/>
            <person name="Riley R."/>
            <person name="Labutti K."/>
            <person name="Andreopoulos B."/>
            <person name="Lipzen A."/>
            <person name="Chen C."/>
            <person name="Yanf M."/>
            <person name="Daum C."/>
            <person name="Ng V."/>
            <person name="Clum A."/>
            <person name="Steindorff A."/>
            <person name="Ohm R."/>
            <person name="Martin F."/>
            <person name="Silar P."/>
            <person name="Natvig D."/>
            <person name="Lalanne C."/>
            <person name="Gautier V."/>
            <person name="Ament-Velasquez S.L."/>
            <person name="Kruys A."/>
            <person name="Hutchinson M.I."/>
            <person name="Powell A.J."/>
            <person name="Barry K."/>
            <person name="Miller A.N."/>
            <person name="Grigoriev I.V."/>
            <person name="Debuchy R."/>
            <person name="Gladieux P."/>
            <person name="Thoren M.H."/>
            <person name="Johannesson H."/>
        </authorList>
    </citation>
    <scope>NUCLEOTIDE SEQUENCE</scope>
    <source>
        <strain evidence="8">PSN324</strain>
    </source>
</reference>
<evidence type="ECO:0000313" key="8">
    <source>
        <dbReference type="EMBL" id="KAK4460785.1"/>
    </source>
</evidence>
<comment type="cofactor">
    <cofactor evidence="1">
        <name>FAD</name>
        <dbReference type="ChEBI" id="CHEBI:57692"/>
    </cofactor>
</comment>
<evidence type="ECO:0008006" key="10">
    <source>
        <dbReference type="Google" id="ProtNLM"/>
    </source>
</evidence>
<evidence type="ECO:0000256" key="1">
    <source>
        <dbReference type="ARBA" id="ARBA00001974"/>
    </source>
</evidence>
<sequence>MDLKTKKPIKSVAIIGAGAAGAVTAAAFEAEKYYERICVFERRETPGGTCKQERYSQTPIYNSLTTNVPDIAMSFSDSRFAYGPFAPHHIPRQYIESYFSQHKTDPYLTFNTTLELLTKLPASSRSELDTWSLTLRQHDPTLQLDKWYTETFDAVILATGHYSVPYIPSVPGLSAYISIFPSHIQHSKSYRSPLPYTDKRVLVIGNSASGHDLSQELTATASLPVYQSRRSPSRWDGDSPPKGIEWKPVVTEFLPSGRIVFADGTHLDDVDHVIYCTGYQASFPFWDSVSNGGGLWDYKSGRLLGNYQHTFFRSFPTLGVVGMPRVLTFRSFEYQAVALARYWAGRNAVPLPSAKEQERWEVSRAEERRKERKKFHDIAWDDGETEEWLGWLFRFAGLGTLKGEGRVPPALSEEVVWAVENIRKYPEPGKDGKDKDKESVKENYKEEEWVVVERKEIKDSLAFV</sequence>
<dbReference type="InterPro" id="IPR050346">
    <property type="entry name" value="FMO-like"/>
</dbReference>
<dbReference type="InterPro" id="IPR036188">
    <property type="entry name" value="FAD/NAD-bd_sf"/>
</dbReference>
<dbReference type="PANTHER" id="PTHR23023">
    <property type="entry name" value="DIMETHYLANILINE MONOOXYGENASE"/>
    <property type="match status" value="1"/>
</dbReference>
<keyword evidence="4" id="KW-0274">FAD</keyword>
<evidence type="ECO:0000313" key="9">
    <source>
        <dbReference type="Proteomes" id="UP001321749"/>
    </source>
</evidence>
<comment type="caution">
    <text evidence="8">The sequence shown here is derived from an EMBL/GenBank/DDBJ whole genome shotgun (WGS) entry which is preliminary data.</text>
</comment>
<evidence type="ECO:0000256" key="6">
    <source>
        <dbReference type="ARBA" id="ARBA00023002"/>
    </source>
</evidence>
<dbReference type="Pfam" id="PF00743">
    <property type="entry name" value="FMO-like"/>
    <property type="match status" value="2"/>
</dbReference>
<evidence type="ECO:0000256" key="5">
    <source>
        <dbReference type="ARBA" id="ARBA00022857"/>
    </source>
</evidence>
<dbReference type="Proteomes" id="UP001321749">
    <property type="component" value="Unassembled WGS sequence"/>
</dbReference>
<keyword evidence="3" id="KW-0285">Flavoprotein</keyword>
<dbReference type="EMBL" id="MU865004">
    <property type="protein sequence ID" value="KAK4460785.1"/>
    <property type="molecule type" value="Genomic_DNA"/>
</dbReference>
<dbReference type="GO" id="GO:0050661">
    <property type="term" value="F:NADP binding"/>
    <property type="evidence" value="ECO:0007669"/>
    <property type="project" value="InterPro"/>
</dbReference>
<dbReference type="Gene3D" id="3.50.50.60">
    <property type="entry name" value="FAD/NAD(P)-binding domain"/>
    <property type="match status" value="2"/>
</dbReference>
<evidence type="ECO:0000256" key="2">
    <source>
        <dbReference type="ARBA" id="ARBA00009183"/>
    </source>
</evidence>
<dbReference type="SUPFAM" id="SSF51905">
    <property type="entry name" value="FAD/NAD(P)-binding domain"/>
    <property type="match status" value="2"/>
</dbReference>
<dbReference type="InterPro" id="IPR000960">
    <property type="entry name" value="Flavin_mOase"/>
</dbReference>
<keyword evidence="9" id="KW-1185">Reference proteome</keyword>
<accession>A0AAV9HL46</accession>
<evidence type="ECO:0000256" key="3">
    <source>
        <dbReference type="ARBA" id="ARBA00022630"/>
    </source>
</evidence>